<dbReference type="AlphaFoldDB" id="A0A183G272"/>
<sequence length="259" mass="28960">MVEKLLENKAAPTTPPAIPLPASDPYGDLVRDLPTFCYDDDTTFKDWFRRYGPVINDRGSSLPDECKRNLLLDKLDRHAYKTYSDYVLPQEPRHIDLAATVDKLTKLFGPKQTLIRRRFELLQSTCEPLTTSHCLFAVCQKMAALIIDANELFNILGLAMGGLSKSVQIPLTIARLELSVDITISLSQQPRLSLQPSSPSDTPASCSCSVAEKHMIQRLLLSNLRFHIACPQPCLLVDFASSRLREKSQLLPSLSFVTT</sequence>
<dbReference type="Pfam" id="PF23309">
    <property type="entry name" value="DUF7083"/>
    <property type="match status" value="1"/>
</dbReference>
<dbReference type="InterPro" id="IPR055510">
    <property type="entry name" value="DUF7083"/>
</dbReference>
<evidence type="ECO:0000259" key="2">
    <source>
        <dbReference type="Pfam" id="PF23309"/>
    </source>
</evidence>
<dbReference type="EMBL" id="UZAH01028821">
    <property type="protein sequence ID" value="VDP02569.1"/>
    <property type="molecule type" value="Genomic_DNA"/>
</dbReference>
<keyword evidence="4" id="KW-1185">Reference proteome</keyword>
<dbReference type="WBParaSite" id="HPBE_0001537001-mRNA-1">
    <property type="protein sequence ID" value="HPBE_0001537001-mRNA-1"/>
    <property type="gene ID" value="HPBE_0001537001"/>
</dbReference>
<evidence type="ECO:0000313" key="3">
    <source>
        <dbReference type="EMBL" id="VDP02569.1"/>
    </source>
</evidence>
<feature type="region of interest" description="Disordered" evidence="1">
    <location>
        <begin position="1"/>
        <end position="22"/>
    </location>
</feature>
<feature type="domain" description="DUF7083" evidence="2">
    <location>
        <begin position="27"/>
        <end position="111"/>
    </location>
</feature>
<organism evidence="4 5">
    <name type="scientific">Heligmosomoides polygyrus</name>
    <name type="common">Parasitic roundworm</name>
    <dbReference type="NCBI Taxonomy" id="6339"/>
    <lineage>
        <taxon>Eukaryota</taxon>
        <taxon>Metazoa</taxon>
        <taxon>Ecdysozoa</taxon>
        <taxon>Nematoda</taxon>
        <taxon>Chromadorea</taxon>
        <taxon>Rhabditida</taxon>
        <taxon>Rhabditina</taxon>
        <taxon>Rhabditomorpha</taxon>
        <taxon>Strongyloidea</taxon>
        <taxon>Heligmosomidae</taxon>
        <taxon>Heligmosomoides</taxon>
    </lineage>
</organism>
<reference evidence="3 4" key="1">
    <citation type="submission" date="2018-11" db="EMBL/GenBank/DDBJ databases">
        <authorList>
            <consortium name="Pathogen Informatics"/>
        </authorList>
    </citation>
    <scope>NUCLEOTIDE SEQUENCE [LARGE SCALE GENOMIC DNA]</scope>
</reference>
<accession>A0A3P8DPL3</accession>
<reference evidence="5" key="2">
    <citation type="submission" date="2019-09" db="UniProtKB">
        <authorList>
            <consortium name="WormBaseParasite"/>
        </authorList>
    </citation>
    <scope>IDENTIFICATION</scope>
</reference>
<protein>
    <recommendedName>
        <fullName evidence="2">DUF7083 domain-containing protein</fullName>
    </recommendedName>
</protein>
<gene>
    <name evidence="3" type="ORF">HPBE_LOCUS15369</name>
</gene>
<proteinExistence type="predicted"/>
<evidence type="ECO:0000256" key="1">
    <source>
        <dbReference type="SAM" id="MobiDB-lite"/>
    </source>
</evidence>
<accession>A0A183G272</accession>
<dbReference type="Proteomes" id="UP000050761">
    <property type="component" value="Unassembled WGS sequence"/>
</dbReference>
<name>A0A183G272_HELPZ</name>
<dbReference type="OrthoDB" id="6489650at2759"/>
<evidence type="ECO:0000313" key="4">
    <source>
        <dbReference type="Proteomes" id="UP000050761"/>
    </source>
</evidence>
<evidence type="ECO:0000313" key="5">
    <source>
        <dbReference type="WBParaSite" id="HPBE_0001537001-mRNA-1"/>
    </source>
</evidence>